<dbReference type="InterPro" id="IPR036157">
    <property type="entry name" value="dUTPase-like_sf"/>
</dbReference>
<feature type="region of interest" description="Disordered" evidence="1">
    <location>
        <begin position="1"/>
        <end position="36"/>
    </location>
</feature>
<accession>A0A3Q3VKT4</accession>
<evidence type="ECO:0000313" key="3">
    <source>
        <dbReference type="Proteomes" id="UP000261620"/>
    </source>
</evidence>
<dbReference type="GO" id="GO:0004170">
    <property type="term" value="F:dUTP diphosphatase activity"/>
    <property type="evidence" value="ECO:0007669"/>
    <property type="project" value="InterPro"/>
</dbReference>
<dbReference type="Proteomes" id="UP000261620">
    <property type="component" value="Unplaced"/>
</dbReference>
<evidence type="ECO:0000313" key="2">
    <source>
        <dbReference type="Ensembl" id="ENSMMOP00000001761.1"/>
    </source>
</evidence>
<dbReference type="PANTHER" id="PTHR11241:SF0">
    <property type="entry name" value="DEOXYURIDINE 5'-TRIPHOSPHATE NUCLEOTIDOHYDROLASE"/>
    <property type="match status" value="1"/>
</dbReference>
<dbReference type="GO" id="GO:0000287">
    <property type="term" value="F:magnesium ion binding"/>
    <property type="evidence" value="ECO:0007669"/>
    <property type="project" value="InterPro"/>
</dbReference>
<proteinExistence type="predicted"/>
<evidence type="ECO:0000256" key="1">
    <source>
        <dbReference type="SAM" id="MobiDB-lite"/>
    </source>
</evidence>
<sequence>DINRHGQTEPRRELSSDLLNSPSMPTTPTGGSAKAAGYDLYSHCENRHPRMAPRSGLAAKNFIDVETGVVLFNFVAQLVCERICNPDLVEQETLDETERGAGGFGSIGSN</sequence>
<dbReference type="Ensembl" id="ENSMMOT00000001794.1">
    <property type="protein sequence ID" value="ENSMMOP00000001761.1"/>
    <property type="gene ID" value="ENSMMOG00000001390.1"/>
</dbReference>
<keyword evidence="3" id="KW-1185">Reference proteome</keyword>
<organism evidence="2 3">
    <name type="scientific">Mola mola</name>
    <name type="common">Ocean sunfish</name>
    <name type="synonym">Tetraodon mola</name>
    <dbReference type="NCBI Taxonomy" id="94237"/>
    <lineage>
        <taxon>Eukaryota</taxon>
        <taxon>Metazoa</taxon>
        <taxon>Chordata</taxon>
        <taxon>Craniata</taxon>
        <taxon>Vertebrata</taxon>
        <taxon>Euteleostomi</taxon>
        <taxon>Actinopterygii</taxon>
        <taxon>Neopterygii</taxon>
        <taxon>Teleostei</taxon>
        <taxon>Neoteleostei</taxon>
        <taxon>Acanthomorphata</taxon>
        <taxon>Eupercaria</taxon>
        <taxon>Tetraodontiformes</taxon>
        <taxon>Molidae</taxon>
        <taxon>Mola</taxon>
    </lineage>
</organism>
<feature type="compositionally biased region" description="Polar residues" evidence="1">
    <location>
        <begin position="17"/>
        <end position="30"/>
    </location>
</feature>
<reference evidence="2" key="2">
    <citation type="submission" date="2025-09" db="UniProtKB">
        <authorList>
            <consortium name="Ensembl"/>
        </authorList>
    </citation>
    <scope>IDENTIFICATION</scope>
</reference>
<dbReference type="AlphaFoldDB" id="A0A3Q3VKT4"/>
<dbReference type="GO" id="GO:0006226">
    <property type="term" value="P:dUMP biosynthetic process"/>
    <property type="evidence" value="ECO:0007669"/>
    <property type="project" value="InterPro"/>
</dbReference>
<dbReference type="Gene3D" id="2.70.40.10">
    <property type="match status" value="1"/>
</dbReference>
<dbReference type="InterPro" id="IPR008181">
    <property type="entry name" value="dUTPase"/>
</dbReference>
<evidence type="ECO:0008006" key="4">
    <source>
        <dbReference type="Google" id="ProtNLM"/>
    </source>
</evidence>
<reference evidence="2" key="1">
    <citation type="submission" date="2025-08" db="UniProtKB">
        <authorList>
            <consortium name="Ensembl"/>
        </authorList>
    </citation>
    <scope>IDENTIFICATION</scope>
</reference>
<dbReference type="SUPFAM" id="SSF51283">
    <property type="entry name" value="dUTPase-like"/>
    <property type="match status" value="1"/>
</dbReference>
<feature type="compositionally biased region" description="Basic and acidic residues" evidence="1">
    <location>
        <begin position="1"/>
        <end position="15"/>
    </location>
</feature>
<name>A0A3Q3VKT4_MOLML</name>
<dbReference type="GO" id="GO:0046081">
    <property type="term" value="P:dUTP catabolic process"/>
    <property type="evidence" value="ECO:0007669"/>
    <property type="project" value="InterPro"/>
</dbReference>
<dbReference type="PANTHER" id="PTHR11241">
    <property type="entry name" value="DEOXYURIDINE 5'-TRIPHOSPHATE NUCLEOTIDOHYDROLASE"/>
    <property type="match status" value="1"/>
</dbReference>
<protein>
    <recommendedName>
        <fullName evidence="4">Deoxyuridine 5'-triphosphate nucleotidohydrolase</fullName>
    </recommendedName>
</protein>